<protein>
    <submittedName>
        <fullName evidence="2">Extracellular solute-binding protein</fullName>
    </submittedName>
</protein>
<dbReference type="RefSeq" id="WP_139220278.1">
    <property type="nucleotide sequence ID" value="NZ_FOTR01000010.1"/>
</dbReference>
<sequence>MRKNMFILMVVLLVACSSNGRTAEIGEENNEEVTIRIAWWGDQKRNEDTLKVIELFEEENPGITVEPEHANWDDYWQKLPPRAAANELPDIIAMDQSYISQYAQKEQLADLSPFIGNEIDVSNIPEDVVNTGEINDGLYGFNLGVNALGFQYNPEVLSEIGVDTIPEEWTWDDFMEISDKAVEAGYYFDNGHTADVILNYYLRTQGKRLYAEDGSDLGYEDDQLFVDLYTMLTNQVEKEATPTPDYLAQLAGP</sequence>
<proteinExistence type="predicted"/>
<dbReference type="InterPro" id="IPR006059">
    <property type="entry name" value="SBP"/>
</dbReference>
<organism evidence="2 3">
    <name type="scientific">Gracilibacillus orientalis</name>
    <dbReference type="NCBI Taxonomy" id="334253"/>
    <lineage>
        <taxon>Bacteria</taxon>
        <taxon>Bacillati</taxon>
        <taxon>Bacillota</taxon>
        <taxon>Bacilli</taxon>
        <taxon>Bacillales</taxon>
        <taxon>Bacillaceae</taxon>
        <taxon>Gracilibacillus</taxon>
    </lineage>
</organism>
<dbReference type="AlphaFoldDB" id="A0A1I4P0Z6"/>
<evidence type="ECO:0000256" key="1">
    <source>
        <dbReference type="SAM" id="SignalP"/>
    </source>
</evidence>
<dbReference type="PROSITE" id="PS51257">
    <property type="entry name" value="PROKAR_LIPOPROTEIN"/>
    <property type="match status" value="1"/>
</dbReference>
<accession>A0A1I4P0Z6</accession>
<keyword evidence="1" id="KW-0732">Signal</keyword>
<dbReference type="Proteomes" id="UP000198565">
    <property type="component" value="Unassembled WGS sequence"/>
</dbReference>
<name>A0A1I4P0Z6_9BACI</name>
<feature type="chain" id="PRO_5011756593" evidence="1">
    <location>
        <begin position="24"/>
        <end position="253"/>
    </location>
</feature>
<dbReference type="EMBL" id="FOTR01000010">
    <property type="protein sequence ID" value="SFM21197.1"/>
    <property type="molecule type" value="Genomic_DNA"/>
</dbReference>
<dbReference type="Gene3D" id="3.40.190.10">
    <property type="entry name" value="Periplasmic binding protein-like II"/>
    <property type="match status" value="1"/>
</dbReference>
<feature type="non-terminal residue" evidence="2">
    <location>
        <position position="253"/>
    </location>
</feature>
<feature type="signal peptide" evidence="1">
    <location>
        <begin position="1"/>
        <end position="23"/>
    </location>
</feature>
<dbReference type="OrthoDB" id="9782846at2"/>
<dbReference type="Pfam" id="PF01547">
    <property type="entry name" value="SBP_bac_1"/>
    <property type="match status" value="1"/>
</dbReference>
<evidence type="ECO:0000313" key="2">
    <source>
        <dbReference type="EMBL" id="SFM21197.1"/>
    </source>
</evidence>
<reference evidence="3" key="1">
    <citation type="submission" date="2016-10" db="EMBL/GenBank/DDBJ databases">
        <authorList>
            <person name="Varghese N."/>
            <person name="Submissions S."/>
        </authorList>
    </citation>
    <scope>NUCLEOTIDE SEQUENCE [LARGE SCALE GENOMIC DNA]</scope>
    <source>
        <strain evidence="3">CGMCC 1.4250</strain>
    </source>
</reference>
<gene>
    <name evidence="2" type="ORF">SAMN04487943_1101</name>
</gene>
<dbReference type="PANTHER" id="PTHR43649:SF11">
    <property type="entry name" value="ABC TRANSPORTER SUBSTRATE-BINDING PROTEIN YESO-RELATED"/>
    <property type="match status" value="1"/>
</dbReference>
<dbReference type="SUPFAM" id="SSF53850">
    <property type="entry name" value="Periplasmic binding protein-like II"/>
    <property type="match status" value="1"/>
</dbReference>
<dbReference type="STRING" id="334253.SAMN04487943_1101"/>
<evidence type="ECO:0000313" key="3">
    <source>
        <dbReference type="Proteomes" id="UP000198565"/>
    </source>
</evidence>
<dbReference type="InterPro" id="IPR050490">
    <property type="entry name" value="Bact_solute-bd_prot1"/>
</dbReference>
<keyword evidence="3" id="KW-1185">Reference proteome</keyword>
<dbReference type="PANTHER" id="PTHR43649">
    <property type="entry name" value="ARABINOSE-BINDING PROTEIN-RELATED"/>
    <property type="match status" value="1"/>
</dbReference>